<dbReference type="EMBL" id="CP114588">
    <property type="protein sequence ID" value="WBA08649.1"/>
    <property type="molecule type" value="Genomic_DNA"/>
</dbReference>
<protein>
    <submittedName>
        <fullName evidence="6">FMN-binding protein MioC</fullName>
    </submittedName>
</protein>
<evidence type="ECO:0000259" key="5">
    <source>
        <dbReference type="PROSITE" id="PS50902"/>
    </source>
</evidence>
<dbReference type="RefSeq" id="WP_269579044.1">
    <property type="nucleotide sequence ID" value="NZ_CP114588.1"/>
</dbReference>
<dbReference type="Proteomes" id="UP001164748">
    <property type="component" value="Chromosome"/>
</dbReference>
<keyword evidence="4" id="KW-0813">Transport</keyword>
<gene>
    <name evidence="6" type="primary">mioC</name>
    <name evidence="6" type="ORF">N8M53_12895</name>
</gene>
<feature type="domain" description="Flavodoxin-like" evidence="5">
    <location>
        <begin position="4"/>
        <end position="147"/>
    </location>
</feature>
<dbReference type="NCBIfam" id="NF006531">
    <property type="entry name" value="PRK09004.1"/>
    <property type="match status" value="1"/>
</dbReference>
<name>A0AA47KKP4_9GAMM</name>
<keyword evidence="3" id="KW-0288">FMN</keyword>
<evidence type="ECO:0000256" key="3">
    <source>
        <dbReference type="ARBA" id="ARBA00022643"/>
    </source>
</evidence>
<sequence>MATITIITGSTLGGAEYVGDHLADLLQAKGHHPQVVNEGIIDDVLGATTLLIVTSTHGAGDFPDSIAPLMEQLLTERPMLRDVHYGVVGIGDSSYDTFCEAGMKADALLQDLGAIKVGERIDIDIQAHPVPEDEAERWLIDWEPQLHALK</sequence>
<dbReference type="InterPro" id="IPR001094">
    <property type="entry name" value="Flavdoxin-like"/>
</dbReference>
<dbReference type="Gene3D" id="3.40.50.360">
    <property type="match status" value="1"/>
</dbReference>
<dbReference type="Pfam" id="PF00258">
    <property type="entry name" value="Flavodoxin_1"/>
    <property type="match status" value="1"/>
</dbReference>
<comment type="cofactor">
    <cofactor evidence="1">
        <name>FMN</name>
        <dbReference type="ChEBI" id="CHEBI:58210"/>
    </cofactor>
</comment>
<keyword evidence="2" id="KW-0285">Flavoprotein</keyword>
<dbReference type="PANTHER" id="PTHR19384">
    <property type="entry name" value="NITRIC OXIDE SYNTHASE-RELATED"/>
    <property type="match status" value="1"/>
</dbReference>
<dbReference type="GO" id="GO:0016491">
    <property type="term" value="F:oxidoreductase activity"/>
    <property type="evidence" value="ECO:0007669"/>
    <property type="project" value="TreeGrafter"/>
</dbReference>
<proteinExistence type="predicted"/>
<dbReference type="SUPFAM" id="SSF52218">
    <property type="entry name" value="Flavoproteins"/>
    <property type="match status" value="1"/>
</dbReference>
<keyword evidence="4" id="KW-0249">Electron transport</keyword>
<dbReference type="InterPro" id="IPR008254">
    <property type="entry name" value="Flavodoxin/NO_synth"/>
</dbReference>
<dbReference type="GO" id="GO:0005829">
    <property type="term" value="C:cytosol"/>
    <property type="evidence" value="ECO:0007669"/>
    <property type="project" value="TreeGrafter"/>
</dbReference>
<dbReference type="PRINTS" id="PR00369">
    <property type="entry name" value="FLAVODOXIN"/>
</dbReference>
<dbReference type="GO" id="GO:0010181">
    <property type="term" value="F:FMN binding"/>
    <property type="evidence" value="ECO:0007669"/>
    <property type="project" value="InterPro"/>
</dbReference>
<dbReference type="PANTHER" id="PTHR19384:SF128">
    <property type="entry name" value="NADPH OXIDOREDUCTASE A"/>
    <property type="match status" value="1"/>
</dbReference>
<accession>A0AA47KKP4</accession>
<dbReference type="InterPro" id="IPR029039">
    <property type="entry name" value="Flavoprotein-like_sf"/>
</dbReference>
<evidence type="ECO:0000256" key="1">
    <source>
        <dbReference type="ARBA" id="ARBA00001917"/>
    </source>
</evidence>
<organism evidence="6 7">
    <name type="scientific">Salinivibrio kushneri</name>
    <dbReference type="NCBI Taxonomy" id="1908198"/>
    <lineage>
        <taxon>Bacteria</taxon>
        <taxon>Pseudomonadati</taxon>
        <taxon>Pseudomonadota</taxon>
        <taxon>Gammaproteobacteria</taxon>
        <taxon>Vibrionales</taxon>
        <taxon>Vibrionaceae</taxon>
        <taxon>Salinivibrio</taxon>
    </lineage>
</organism>
<dbReference type="PROSITE" id="PS50902">
    <property type="entry name" value="FLAVODOXIN_LIKE"/>
    <property type="match status" value="1"/>
</dbReference>
<evidence type="ECO:0000313" key="6">
    <source>
        <dbReference type="EMBL" id="WBA08649.1"/>
    </source>
</evidence>
<dbReference type="AlphaFoldDB" id="A0AA47KKP4"/>
<evidence type="ECO:0000256" key="2">
    <source>
        <dbReference type="ARBA" id="ARBA00022630"/>
    </source>
</evidence>
<evidence type="ECO:0000256" key="4">
    <source>
        <dbReference type="ARBA" id="ARBA00022982"/>
    </source>
</evidence>
<dbReference type="GO" id="GO:0050660">
    <property type="term" value="F:flavin adenine dinucleotide binding"/>
    <property type="evidence" value="ECO:0007669"/>
    <property type="project" value="TreeGrafter"/>
</dbReference>
<evidence type="ECO:0000313" key="7">
    <source>
        <dbReference type="Proteomes" id="UP001164748"/>
    </source>
</evidence>
<reference evidence="6" key="1">
    <citation type="submission" date="2022-09" db="EMBL/GenBank/DDBJ databases">
        <authorList>
            <person name="Li Z.-J."/>
        </authorList>
    </citation>
    <scope>NUCLEOTIDE SEQUENCE</scope>
    <source>
        <strain evidence="6">TGB11</strain>
    </source>
</reference>